<dbReference type="InterPro" id="IPR036259">
    <property type="entry name" value="MFS_trans_sf"/>
</dbReference>
<evidence type="ECO:0000259" key="8">
    <source>
        <dbReference type="PROSITE" id="PS50850"/>
    </source>
</evidence>
<comment type="caution">
    <text evidence="9">The sequence shown here is derived from an EMBL/GenBank/DDBJ whole genome shotgun (WGS) entry which is preliminary data.</text>
</comment>
<protein>
    <recommendedName>
        <fullName evidence="8">Major facilitator superfamily (MFS) profile domain-containing protein</fullName>
    </recommendedName>
</protein>
<feature type="transmembrane region" description="Helical" evidence="7">
    <location>
        <begin position="408"/>
        <end position="432"/>
    </location>
</feature>
<feature type="compositionally biased region" description="Basic and acidic residues" evidence="6">
    <location>
        <begin position="101"/>
        <end position="119"/>
    </location>
</feature>
<keyword evidence="4 7" id="KW-1133">Transmembrane helix</keyword>
<dbReference type="CDD" id="cd17323">
    <property type="entry name" value="MFS_Tpo1_MDR_like"/>
    <property type="match status" value="1"/>
</dbReference>
<evidence type="ECO:0000256" key="7">
    <source>
        <dbReference type="SAM" id="Phobius"/>
    </source>
</evidence>
<evidence type="ECO:0000256" key="6">
    <source>
        <dbReference type="SAM" id="MobiDB-lite"/>
    </source>
</evidence>
<feature type="transmembrane region" description="Helical" evidence="7">
    <location>
        <begin position="520"/>
        <end position="545"/>
    </location>
</feature>
<feature type="transmembrane region" description="Helical" evidence="7">
    <location>
        <begin position="309"/>
        <end position="332"/>
    </location>
</feature>
<dbReference type="PANTHER" id="PTHR23502:SF68">
    <property type="entry name" value="MULTIDRUG TRANSPORTER, PUTATIVE (AFU_ORTHOLOGUE AFUA_3G01120)-RELATED"/>
    <property type="match status" value="1"/>
</dbReference>
<reference evidence="9 10" key="1">
    <citation type="journal article" date="2024" name="IMA Fungus">
        <title>IMA Genome - F19 : A genome assembly and annotation guide to empower mycologists, including annotated draft genome sequences of Ceratocystis pirilliformis, Diaporthe australafricana, Fusarium ophioides, Paecilomyces lecythidis, and Sporothrix stenoceras.</title>
        <authorList>
            <person name="Aylward J."/>
            <person name="Wilson A.M."/>
            <person name="Visagie C.M."/>
            <person name="Spraker J."/>
            <person name="Barnes I."/>
            <person name="Buitendag C."/>
            <person name="Ceriani C."/>
            <person name="Del Mar Angel L."/>
            <person name="du Plessis D."/>
            <person name="Fuchs T."/>
            <person name="Gasser K."/>
            <person name="Kramer D."/>
            <person name="Li W."/>
            <person name="Munsamy K."/>
            <person name="Piso A."/>
            <person name="Price J.L."/>
            <person name="Sonnekus B."/>
            <person name="Thomas C."/>
            <person name="van der Nest A."/>
            <person name="van Dijk A."/>
            <person name="van Heerden A."/>
            <person name="van Vuuren N."/>
            <person name="Yilmaz N."/>
            <person name="Duong T.A."/>
            <person name="van der Merwe N.A."/>
            <person name="Wingfield M.J."/>
            <person name="Wingfield B.D."/>
        </authorList>
    </citation>
    <scope>NUCLEOTIDE SEQUENCE [LARGE SCALE GENOMIC DNA]</scope>
    <source>
        <strain evidence="9 10">CMW 5346</strain>
    </source>
</reference>
<evidence type="ECO:0000256" key="1">
    <source>
        <dbReference type="ARBA" id="ARBA00004141"/>
    </source>
</evidence>
<evidence type="ECO:0000256" key="3">
    <source>
        <dbReference type="ARBA" id="ARBA00022692"/>
    </source>
</evidence>
<dbReference type="Gene3D" id="1.20.1250.20">
    <property type="entry name" value="MFS general substrate transporter like domains"/>
    <property type="match status" value="1"/>
</dbReference>
<accession>A0ABR3YVR2</accession>
<evidence type="ECO:0000256" key="2">
    <source>
        <dbReference type="ARBA" id="ARBA00008335"/>
    </source>
</evidence>
<feature type="compositionally biased region" description="Low complexity" evidence="6">
    <location>
        <begin position="21"/>
        <end position="37"/>
    </location>
</feature>
<feature type="transmembrane region" description="Helical" evidence="7">
    <location>
        <begin position="275"/>
        <end position="297"/>
    </location>
</feature>
<feature type="compositionally biased region" description="Low complexity" evidence="6">
    <location>
        <begin position="45"/>
        <end position="55"/>
    </location>
</feature>
<feature type="transmembrane region" description="Helical" evidence="7">
    <location>
        <begin position="493"/>
        <end position="514"/>
    </location>
</feature>
<evidence type="ECO:0000256" key="5">
    <source>
        <dbReference type="ARBA" id="ARBA00023136"/>
    </source>
</evidence>
<keyword evidence="10" id="KW-1185">Reference proteome</keyword>
<dbReference type="Proteomes" id="UP001583186">
    <property type="component" value="Unassembled WGS sequence"/>
</dbReference>
<keyword evidence="3 7" id="KW-0812">Transmembrane</keyword>
<feature type="transmembrane region" description="Helical" evidence="7">
    <location>
        <begin position="184"/>
        <end position="207"/>
    </location>
</feature>
<evidence type="ECO:0000313" key="9">
    <source>
        <dbReference type="EMBL" id="KAL1892478.1"/>
    </source>
</evidence>
<comment type="similarity">
    <text evidence="2">Belongs to the major facilitator superfamily.</text>
</comment>
<name>A0ABR3YVR2_9PEZI</name>
<proteinExistence type="inferred from homology"/>
<evidence type="ECO:0000256" key="4">
    <source>
        <dbReference type="ARBA" id="ARBA00022989"/>
    </source>
</evidence>
<dbReference type="InterPro" id="IPR020846">
    <property type="entry name" value="MFS_dom"/>
</dbReference>
<dbReference type="EMBL" id="JAWCUI010000044">
    <property type="protein sequence ID" value="KAL1892478.1"/>
    <property type="molecule type" value="Genomic_DNA"/>
</dbReference>
<feature type="compositionally biased region" description="Basic and acidic residues" evidence="6">
    <location>
        <begin position="58"/>
        <end position="93"/>
    </location>
</feature>
<dbReference type="PROSITE" id="PS50850">
    <property type="entry name" value="MFS"/>
    <property type="match status" value="1"/>
</dbReference>
<dbReference type="PANTHER" id="PTHR23502">
    <property type="entry name" value="MAJOR FACILITATOR SUPERFAMILY"/>
    <property type="match status" value="1"/>
</dbReference>
<dbReference type="Pfam" id="PF07690">
    <property type="entry name" value="MFS_1"/>
    <property type="match status" value="1"/>
</dbReference>
<feature type="transmembrane region" description="Helical" evidence="7">
    <location>
        <begin position="452"/>
        <end position="472"/>
    </location>
</feature>
<gene>
    <name evidence="9" type="ORF">Sste5346_006988</name>
</gene>
<feature type="region of interest" description="Disordered" evidence="6">
    <location>
        <begin position="1"/>
        <end position="155"/>
    </location>
</feature>
<feature type="domain" description="Major facilitator superfamily (MFS) profile" evidence="8">
    <location>
        <begin position="183"/>
        <end position="612"/>
    </location>
</feature>
<dbReference type="InterPro" id="IPR011701">
    <property type="entry name" value="MFS"/>
</dbReference>
<comment type="subcellular location">
    <subcellularLocation>
        <location evidence="1">Membrane</location>
        <topology evidence="1">Multi-pass membrane protein</topology>
    </subcellularLocation>
</comment>
<organism evidence="9 10">
    <name type="scientific">Sporothrix stenoceras</name>
    <dbReference type="NCBI Taxonomy" id="5173"/>
    <lineage>
        <taxon>Eukaryota</taxon>
        <taxon>Fungi</taxon>
        <taxon>Dikarya</taxon>
        <taxon>Ascomycota</taxon>
        <taxon>Pezizomycotina</taxon>
        <taxon>Sordariomycetes</taxon>
        <taxon>Sordariomycetidae</taxon>
        <taxon>Ophiostomatales</taxon>
        <taxon>Ophiostomataceae</taxon>
        <taxon>Sporothrix</taxon>
    </lineage>
</organism>
<evidence type="ECO:0000313" key="10">
    <source>
        <dbReference type="Proteomes" id="UP001583186"/>
    </source>
</evidence>
<feature type="transmembrane region" description="Helical" evidence="7">
    <location>
        <begin position="219"/>
        <end position="238"/>
    </location>
</feature>
<feature type="transmembrane region" description="Helical" evidence="7">
    <location>
        <begin position="557"/>
        <end position="579"/>
    </location>
</feature>
<feature type="transmembrane region" description="Helical" evidence="7">
    <location>
        <begin position="338"/>
        <end position="356"/>
    </location>
</feature>
<keyword evidence="5 7" id="KW-0472">Membrane</keyword>
<feature type="transmembrane region" description="Helical" evidence="7">
    <location>
        <begin position="585"/>
        <end position="605"/>
    </location>
</feature>
<dbReference type="SUPFAM" id="SSF103473">
    <property type="entry name" value="MFS general substrate transporter"/>
    <property type="match status" value="1"/>
</dbReference>
<feature type="transmembrane region" description="Helical" evidence="7">
    <location>
        <begin position="250"/>
        <end position="269"/>
    </location>
</feature>
<sequence length="621" mass="66954">MSEARGPASLASDDTATAPHTSTIETPAATATTTTAESAEKVEAAETASSAPSSALGKETDAEKETHEKDAAAAARREHELEQQAVDEGHDADIPSSKGYILDERGEAKRRKSIADRSRPTTAKSGAAKDTASAVDADVEKSAAGGDAADDFDAPDDPNVVWWDGPDDPANPYNWPTWHKALNCVLISALTFITPLASSIFAPGVPALMAEFKSDSNELAAFVVSVYVLGFAFGPLLIAPMSEIYGRNIVYHVCNVCFIAFVVGCALAPSLNTLIAFRFLSGVFGSCPLTNGGGSIADMVSQEHRGAAMASFAVGPLLGPIIGPVAGGFLASAKGWRWVFWLIVIIAGFLSVVFFFSMRETYAPLLLERKTRRLRKETGNQQLRSKLDAGLTSKDYFKRGIFRPLKMLAFSPINLIFALYMAVVYGYLYLMFTSVTEVFETTYGFGTNTVGLVYLGLGVGSMAGMVFFSAMSDRYIKKMAAKEGQGMKPEYRLQMLPLGAVLLPIGFFIYGWTAEYHKHWIAPIIGMVVIGFANLVIFMSLQLYLVDAFTVYAASSLAANTVVRSIAGAVLPLAGLQMYDKLGLGWGNSLLGFIALALVPAPFFIQKYGEYLRKRFEIKDL</sequence>